<dbReference type="AlphaFoldDB" id="A0A4Y2M0X4"/>
<protein>
    <submittedName>
        <fullName evidence="2">Uncharacterized protein</fullName>
    </submittedName>
</protein>
<organism evidence="2 3">
    <name type="scientific">Araneus ventricosus</name>
    <name type="common">Orbweaver spider</name>
    <name type="synonym">Epeira ventricosa</name>
    <dbReference type="NCBI Taxonomy" id="182803"/>
    <lineage>
        <taxon>Eukaryota</taxon>
        <taxon>Metazoa</taxon>
        <taxon>Ecdysozoa</taxon>
        <taxon>Arthropoda</taxon>
        <taxon>Chelicerata</taxon>
        <taxon>Arachnida</taxon>
        <taxon>Araneae</taxon>
        <taxon>Araneomorphae</taxon>
        <taxon>Entelegynae</taxon>
        <taxon>Araneoidea</taxon>
        <taxon>Araneidae</taxon>
        <taxon>Araneus</taxon>
    </lineage>
</organism>
<keyword evidence="3" id="KW-1185">Reference proteome</keyword>
<name>A0A4Y2M0X4_ARAVE</name>
<keyword evidence="1" id="KW-0812">Transmembrane</keyword>
<dbReference type="Proteomes" id="UP000499080">
    <property type="component" value="Unassembled WGS sequence"/>
</dbReference>
<gene>
    <name evidence="2" type="ORF">AVEN_267351_1</name>
</gene>
<proteinExistence type="predicted"/>
<keyword evidence="1" id="KW-1133">Transmembrane helix</keyword>
<evidence type="ECO:0000313" key="2">
    <source>
        <dbReference type="EMBL" id="GBN20063.1"/>
    </source>
</evidence>
<sequence length="114" mass="13233">MIAVRTFYEDIFNTMPICQDGSFFFQDFSNEDRRLLHQEKVSPLTIVRILLNDVNLQDGSCITTSCGHQDVTKNSDGKRRAGYFEMRNCSFFFSFLIYSMMLVLGPVEPVRRSQ</sequence>
<feature type="transmembrane region" description="Helical" evidence="1">
    <location>
        <begin position="88"/>
        <end position="107"/>
    </location>
</feature>
<keyword evidence="1" id="KW-0472">Membrane</keyword>
<accession>A0A4Y2M0X4</accession>
<evidence type="ECO:0000256" key="1">
    <source>
        <dbReference type="SAM" id="Phobius"/>
    </source>
</evidence>
<reference evidence="2 3" key="1">
    <citation type="journal article" date="2019" name="Sci. Rep.">
        <title>Orb-weaving spider Araneus ventricosus genome elucidates the spidroin gene catalogue.</title>
        <authorList>
            <person name="Kono N."/>
            <person name="Nakamura H."/>
            <person name="Ohtoshi R."/>
            <person name="Moran D.A.P."/>
            <person name="Shinohara A."/>
            <person name="Yoshida Y."/>
            <person name="Fujiwara M."/>
            <person name="Mori M."/>
            <person name="Tomita M."/>
            <person name="Arakawa K."/>
        </authorList>
    </citation>
    <scope>NUCLEOTIDE SEQUENCE [LARGE SCALE GENOMIC DNA]</scope>
</reference>
<comment type="caution">
    <text evidence="2">The sequence shown here is derived from an EMBL/GenBank/DDBJ whole genome shotgun (WGS) entry which is preliminary data.</text>
</comment>
<dbReference type="EMBL" id="BGPR01006561">
    <property type="protein sequence ID" value="GBN20063.1"/>
    <property type="molecule type" value="Genomic_DNA"/>
</dbReference>
<evidence type="ECO:0000313" key="3">
    <source>
        <dbReference type="Proteomes" id="UP000499080"/>
    </source>
</evidence>